<dbReference type="InterPro" id="IPR011993">
    <property type="entry name" value="PH-like_dom_sf"/>
</dbReference>
<organism evidence="3 4">
    <name type="scientific">Porites evermanni</name>
    <dbReference type="NCBI Taxonomy" id="104178"/>
    <lineage>
        <taxon>Eukaryota</taxon>
        <taxon>Metazoa</taxon>
        <taxon>Cnidaria</taxon>
        <taxon>Anthozoa</taxon>
        <taxon>Hexacorallia</taxon>
        <taxon>Scleractinia</taxon>
        <taxon>Fungiina</taxon>
        <taxon>Poritidae</taxon>
        <taxon>Porites</taxon>
    </lineage>
</organism>
<feature type="region of interest" description="Disordered" evidence="1">
    <location>
        <begin position="460"/>
        <end position="516"/>
    </location>
</feature>
<dbReference type="Gene3D" id="3.10.20.90">
    <property type="entry name" value="Phosphatidylinositol 3-kinase Catalytic Subunit, Chain A, domain 1"/>
    <property type="match status" value="1"/>
</dbReference>
<feature type="region of interest" description="Disordered" evidence="1">
    <location>
        <begin position="528"/>
        <end position="548"/>
    </location>
</feature>
<dbReference type="PRINTS" id="PR00935">
    <property type="entry name" value="BAND41"/>
</dbReference>
<dbReference type="SUPFAM" id="SSF54236">
    <property type="entry name" value="Ubiquitin-like"/>
    <property type="match status" value="1"/>
</dbReference>
<dbReference type="PANTHER" id="PTHR23280">
    <property type="entry name" value="4.1 G PROTEIN"/>
    <property type="match status" value="1"/>
</dbReference>
<dbReference type="PANTHER" id="PTHR23280:SF21">
    <property type="entry name" value="PROTEIN 4.1 HOMOLOG"/>
    <property type="match status" value="1"/>
</dbReference>
<dbReference type="InterPro" id="IPR019748">
    <property type="entry name" value="FERM_central"/>
</dbReference>
<dbReference type="Gene3D" id="1.20.80.10">
    <property type="match status" value="1"/>
</dbReference>
<dbReference type="InterPro" id="IPR014847">
    <property type="entry name" value="FA"/>
</dbReference>
<dbReference type="InterPro" id="IPR018979">
    <property type="entry name" value="FERM_N"/>
</dbReference>
<feature type="region of interest" description="Disordered" evidence="1">
    <location>
        <begin position="1"/>
        <end position="28"/>
    </location>
</feature>
<evidence type="ECO:0000259" key="2">
    <source>
        <dbReference type="PROSITE" id="PS50057"/>
    </source>
</evidence>
<feature type="compositionally biased region" description="Polar residues" evidence="1">
    <location>
        <begin position="624"/>
        <end position="635"/>
    </location>
</feature>
<dbReference type="EMBL" id="CALNXI010000045">
    <property type="protein sequence ID" value="CAH3016676.1"/>
    <property type="molecule type" value="Genomic_DNA"/>
</dbReference>
<evidence type="ECO:0000313" key="4">
    <source>
        <dbReference type="Proteomes" id="UP001159427"/>
    </source>
</evidence>
<evidence type="ECO:0000313" key="3">
    <source>
        <dbReference type="EMBL" id="CAH3016676.1"/>
    </source>
</evidence>
<dbReference type="InterPro" id="IPR019749">
    <property type="entry name" value="Band_41_domain"/>
</dbReference>
<feature type="compositionally biased region" description="Polar residues" evidence="1">
    <location>
        <begin position="1"/>
        <end position="10"/>
    </location>
</feature>
<keyword evidence="4" id="KW-1185">Reference proteome</keyword>
<protein>
    <recommendedName>
        <fullName evidence="2">FERM domain-containing protein</fullName>
    </recommendedName>
</protein>
<feature type="compositionally biased region" description="Low complexity" evidence="1">
    <location>
        <begin position="11"/>
        <end position="22"/>
    </location>
</feature>
<dbReference type="Proteomes" id="UP001159427">
    <property type="component" value="Unassembled WGS sequence"/>
</dbReference>
<feature type="region of interest" description="Disordered" evidence="1">
    <location>
        <begin position="597"/>
        <end position="704"/>
    </location>
</feature>
<dbReference type="InterPro" id="IPR000299">
    <property type="entry name" value="FERM_domain"/>
</dbReference>
<feature type="compositionally biased region" description="Polar residues" evidence="1">
    <location>
        <begin position="684"/>
        <end position="694"/>
    </location>
</feature>
<sequence length="986" mass="111737">MAGATGENTDSSAASPRQQASRKPPKNRLSCQVTLLDGTVLNTDHLQKTAKGMDLMLWVTTQLNISEKEYFGLLWQDGKGEKYWLDPQKKITAQLNGAQPNFAFVVKFYEPVPSHIKTDYTRYLMCMQLRDDINSGRLPCSFYNQALLGSYVVQGDVGDYEARDHGDDYLDGMVFAPNQTPELLEKIRELHRENRGLSPEEADSQYLKIAASKLVMFGVDAHPARDGQGNEILIGVSHEGVATYKDRLVVNSVPWTKIVYVKYRKRNFIVKSHPGELETLTTTAIYKLPSEKASKRLYKSCVEHHTFFRLTFSDPPPSRSTSLLKMGSKFRYSERTLYQLHKEGHPVKEQPKFNRVSSLNWSRRYQMPSLSETRIYVDEKDDDPRKRPLSEGDLPLRAPWLSKGGKAPHVIEESTDTMTPEEREQYQREIADRLRRQQAEGGQDVIRATGVGEGLGYAYGTAERRDPQATVTALEEEARRREKERREEEERERERQEWKRREEERLEREKEAERERRLQEWIESEKKRVQEPPEVAGMAYTAPGGPAERATYTMKELKKEEPEMVSVGMATPKSGVDTIKRAETRVADTDTYKGRVLKLPESEMGPEFSRTNTWGGGKRGEDNVTYTRTYTSATLPSRGARKGYDSSSQPEEERRRSAEDLLDSDGSRSRGKVPLVTKDELVRSYTSGSTSSDTLRLEPPQHEIRRSLKEDLNLEHEQGEGGFVRESIRRNEGFIQRQSVRNDLESAPPEVTTRTMVINSEREPTVYRQNQPPEVQTQVLSFGGSQNGDPGTYQGTRYRYNASSPASSPEPYAPHTRHYNVPSVTTQRVVYDQNGPPVSPPSRGTQDGGTVITRTFMMGGAEPKRTETIRQTTMPTEIIQKTITIEGDGDQLTAEELRDIISKHAGDLESSEVVTTTYTTRVQEVKQTKTVTETLRVVDDDGNIIKTGDPDTDAAILEAIQRAREENPNAKITEVVITRTEDESSA</sequence>
<dbReference type="CDD" id="cd14473">
    <property type="entry name" value="FERM_B-lobe"/>
    <property type="match status" value="1"/>
</dbReference>
<feature type="compositionally biased region" description="Basic and acidic residues" evidence="1">
    <location>
        <begin position="695"/>
        <end position="704"/>
    </location>
</feature>
<feature type="compositionally biased region" description="Basic and acidic residues" evidence="1">
    <location>
        <begin position="476"/>
        <end position="516"/>
    </location>
</feature>
<dbReference type="PROSITE" id="PS50057">
    <property type="entry name" value="FERM_3"/>
    <property type="match status" value="1"/>
</dbReference>
<comment type="caution">
    <text evidence="3">The sequence shown here is derived from an EMBL/GenBank/DDBJ whole genome shotgun (WGS) entry which is preliminary data.</text>
</comment>
<proteinExistence type="predicted"/>
<evidence type="ECO:0000256" key="1">
    <source>
        <dbReference type="SAM" id="MobiDB-lite"/>
    </source>
</evidence>
<name>A0ABN8LLY7_9CNID</name>
<dbReference type="SMART" id="SM01195">
    <property type="entry name" value="FA"/>
    <property type="match status" value="1"/>
</dbReference>
<feature type="compositionally biased region" description="Basic and acidic residues" evidence="1">
    <location>
        <begin position="375"/>
        <end position="390"/>
    </location>
</feature>
<dbReference type="Pfam" id="PF00373">
    <property type="entry name" value="FERM_M"/>
    <property type="match status" value="1"/>
</dbReference>
<dbReference type="SUPFAM" id="SSF47031">
    <property type="entry name" value="Second domain of FERM"/>
    <property type="match status" value="1"/>
</dbReference>
<accession>A0ABN8LLY7</accession>
<dbReference type="SMART" id="SM00295">
    <property type="entry name" value="B41"/>
    <property type="match status" value="1"/>
</dbReference>
<dbReference type="InterPro" id="IPR029071">
    <property type="entry name" value="Ubiquitin-like_domsf"/>
</dbReference>
<dbReference type="SMART" id="SM01196">
    <property type="entry name" value="FERM_C"/>
    <property type="match status" value="1"/>
</dbReference>
<dbReference type="SUPFAM" id="SSF50729">
    <property type="entry name" value="PH domain-like"/>
    <property type="match status" value="1"/>
</dbReference>
<feature type="domain" description="FERM" evidence="2">
    <location>
        <begin position="29"/>
        <end position="312"/>
    </location>
</feature>
<reference evidence="3 4" key="1">
    <citation type="submission" date="2022-05" db="EMBL/GenBank/DDBJ databases">
        <authorList>
            <consortium name="Genoscope - CEA"/>
            <person name="William W."/>
        </authorList>
    </citation>
    <scope>NUCLEOTIDE SEQUENCE [LARGE SCALE GENOMIC DNA]</scope>
</reference>
<dbReference type="Pfam" id="PF09379">
    <property type="entry name" value="FERM_N"/>
    <property type="match status" value="1"/>
</dbReference>
<feature type="region of interest" description="Disordered" evidence="1">
    <location>
        <begin position="375"/>
        <end position="403"/>
    </location>
</feature>
<dbReference type="Gene3D" id="2.30.29.30">
    <property type="entry name" value="Pleckstrin-homology domain (PH domain)/Phosphotyrosine-binding domain (PTB)"/>
    <property type="match status" value="1"/>
</dbReference>
<dbReference type="InterPro" id="IPR018980">
    <property type="entry name" value="FERM_PH-like_C"/>
</dbReference>
<dbReference type="InterPro" id="IPR035963">
    <property type="entry name" value="FERM_2"/>
</dbReference>
<dbReference type="Pfam" id="PF09380">
    <property type="entry name" value="FERM_C"/>
    <property type="match status" value="1"/>
</dbReference>
<dbReference type="InterPro" id="IPR014352">
    <property type="entry name" value="FERM/acyl-CoA-bd_prot_sf"/>
</dbReference>
<gene>
    <name evidence="3" type="ORF">PEVE_00031438</name>
</gene>